<reference evidence="1 2" key="1">
    <citation type="journal article" date="2024" name="bioRxiv">
        <title>A reference genome for Trichogramma kaykai: A tiny desert-dwelling parasitoid wasp with competing sex-ratio distorters.</title>
        <authorList>
            <person name="Culotta J."/>
            <person name="Lindsey A.R."/>
        </authorList>
    </citation>
    <scope>NUCLEOTIDE SEQUENCE [LARGE SCALE GENOMIC DNA]</scope>
    <source>
        <strain evidence="1 2">KSX58</strain>
    </source>
</reference>
<dbReference type="AlphaFoldDB" id="A0ABD2WMR5"/>
<sequence>MSRLRGPRATPPREPSLVRRTVAALFPTVTEALIRPPAGPAGAVVPGVSLEELRGACARIRDGAAPEPDGVPNRALKLAVALRPDAFLRVYSACLSGGVFPSPWKRQRLILERIICRCLEVYTEAPVGLSEHQHGLRRGRSTIDAIESVTAAACEAVGDARGSRKYLAVVTLDVRSPFNSARWNNILAALERIRTPEYLLKIIYSYFQARVLELPAFHRARSSARSCMTPSCA</sequence>
<gene>
    <name evidence="1" type="ORF">TKK_011196</name>
</gene>
<comment type="caution">
    <text evidence="1">The sequence shown here is derived from an EMBL/GenBank/DDBJ whole genome shotgun (WGS) entry which is preliminary data.</text>
</comment>
<accession>A0ABD2WMR5</accession>
<organism evidence="1 2">
    <name type="scientific">Trichogramma kaykai</name>
    <dbReference type="NCBI Taxonomy" id="54128"/>
    <lineage>
        <taxon>Eukaryota</taxon>
        <taxon>Metazoa</taxon>
        <taxon>Ecdysozoa</taxon>
        <taxon>Arthropoda</taxon>
        <taxon>Hexapoda</taxon>
        <taxon>Insecta</taxon>
        <taxon>Pterygota</taxon>
        <taxon>Neoptera</taxon>
        <taxon>Endopterygota</taxon>
        <taxon>Hymenoptera</taxon>
        <taxon>Apocrita</taxon>
        <taxon>Proctotrupomorpha</taxon>
        <taxon>Chalcidoidea</taxon>
        <taxon>Trichogrammatidae</taxon>
        <taxon>Trichogramma</taxon>
    </lineage>
</organism>
<protein>
    <recommendedName>
        <fullName evidence="3">Reverse transcriptase domain-containing protein</fullName>
    </recommendedName>
</protein>
<evidence type="ECO:0000313" key="2">
    <source>
        <dbReference type="Proteomes" id="UP001627154"/>
    </source>
</evidence>
<dbReference type="PANTHER" id="PTHR19446">
    <property type="entry name" value="REVERSE TRANSCRIPTASES"/>
    <property type="match status" value="1"/>
</dbReference>
<dbReference type="Proteomes" id="UP001627154">
    <property type="component" value="Unassembled WGS sequence"/>
</dbReference>
<evidence type="ECO:0008006" key="3">
    <source>
        <dbReference type="Google" id="ProtNLM"/>
    </source>
</evidence>
<evidence type="ECO:0000313" key="1">
    <source>
        <dbReference type="EMBL" id="KAL3394145.1"/>
    </source>
</evidence>
<dbReference type="EMBL" id="JBJJXI010000092">
    <property type="protein sequence ID" value="KAL3394145.1"/>
    <property type="molecule type" value="Genomic_DNA"/>
</dbReference>
<name>A0ABD2WMR5_9HYME</name>
<keyword evidence="2" id="KW-1185">Reference proteome</keyword>
<proteinExistence type="predicted"/>